<dbReference type="Proteomes" id="UP000649617">
    <property type="component" value="Unassembled WGS sequence"/>
</dbReference>
<dbReference type="SUPFAM" id="SSF56672">
    <property type="entry name" value="DNA/RNA polymerases"/>
    <property type="match status" value="1"/>
</dbReference>
<dbReference type="Gene3D" id="3.10.10.10">
    <property type="entry name" value="HIV Type 1 Reverse Transcriptase, subunit A, domain 1"/>
    <property type="match status" value="1"/>
</dbReference>
<evidence type="ECO:0000256" key="1">
    <source>
        <dbReference type="ARBA" id="ARBA00022670"/>
    </source>
</evidence>
<protein>
    <submittedName>
        <fullName evidence="12">Pol protein</fullName>
    </submittedName>
</protein>
<keyword evidence="4" id="KW-0540">Nuclease</keyword>
<dbReference type="GO" id="GO:0006508">
    <property type="term" value="P:proteolysis"/>
    <property type="evidence" value="ECO:0007669"/>
    <property type="project" value="UniProtKB-KW"/>
</dbReference>
<evidence type="ECO:0000256" key="6">
    <source>
        <dbReference type="ARBA" id="ARBA00022759"/>
    </source>
</evidence>
<feature type="compositionally biased region" description="Low complexity" evidence="10">
    <location>
        <begin position="53"/>
        <end position="70"/>
    </location>
</feature>
<dbReference type="GO" id="GO:0004519">
    <property type="term" value="F:endonuclease activity"/>
    <property type="evidence" value="ECO:0007669"/>
    <property type="project" value="UniProtKB-KW"/>
</dbReference>
<evidence type="ECO:0000313" key="12">
    <source>
        <dbReference type="EMBL" id="CAE7300478.1"/>
    </source>
</evidence>
<feature type="compositionally biased region" description="Acidic residues" evidence="10">
    <location>
        <begin position="23"/>
        <end position="37"/>
    </location>
</feature>
<sequence length="1792" mass="196871">MEMVYGSNWKVELEAREIAELEPSSEDEELLEGDAGEDLPGVAPKAAARGGVSSPPASRLSSSAGDGSDAVSKLKAKLELPFVPSAEDLATYSARVQRISEALNLLDSPLPEGSLPMARTPQKARGSLSVLVKMIQEHGGKLSSHADKLFSSEEGTPDRVRVPQSPPVARPLFQGPEATASGKGASENAAVAAPARGLAFGHQPGGQSPRSKSRQRRNGLCSMQEFYEQFEATIALANDGEGMTDMEALVTLKACLRQHRLKSYELIYKRHLNDGTLREDPGAVYKAVKQKHLLFAETREEKELRVLDEWERLQKGRLSAYEWEVLWEERLGEREQVGLGMTARENLIQYLRKIGDHLSREARKDKRYRESRGPQDANSPEDSGGNRRRKKRNQQGQGNPEESTLALDANAKKKKVCFNTRDHGSCRIEDRCEYSHDKALVEAERKKKKEAEKAGRGGAHAGQDKAYPFCAVEETVYDTMWTMGSCERSSDPACEGLSVQADPGDVGSWVGVCLESPEKGLGGSPGGAGVVLPTQLPGTEFEATPGLWPVGKEEGIIFLEASTENGFSATKGNPVAVVTPGVAVQKACCECGAVMALDVSRHMLPWGGVVSGDGHALCVPRYLNHGWRELWSGESKDHRYGTTCNRSTPTAAKILGEYVKAAKEFPEQGLGPGDSPGDLAVRAIKLTARRTIELSVLDEVAAVTGERPLEQVADSSGYAVGGVAVQLREDLRGFEVLATHSTGLTLPQQAWAPLSLETYAQLEVRRAVKGMIGPLRCVMWTDHSNLTRLQTSEEIQPKHLRWLSELLADGSVLRSLSGRSAKLADGLSRNPPERDELLAQRTKDLQGLIGQLRGFSLEEFLRRVIPWSLLSDVESAIEPKDLVTGKTVRPGSLGRIDQDSGAGGGDAVSAYPVCSFSRVMADSGAIPVLKVLYVPDYCTHAERTLKTTELSKVLSRSLPGFQARVALGEPPFEDLEGTGLHFEKQGKARLTGRKLANAARVDLFTSVAKLLRELVTHRPAVVVGRGQGAVVVLAASKPVVVEAALLARVFQRDECREVAAAWGAVMDSTLGSVPRAVRRASVGALASRSGASEKYSAQALKATVSESMGTSAWGPWLERETKEAWEHNGVCARGRRTALFGQCMKCIAEDLSEARAQVLPEAGSDPGVVVLAGAEQVRPWPAGVDPAPRWERQVEGSPEEWGISVRWKRGSQLLVQKPSGRRNEVGLTVFALEGKLALELCHVARPCWPLDLTSLWRRKPGDPFWTMHWLVHEVMWFEERPEGGWDWKFETLGPGNQPRYEHRIYAILGAESRDRERLLLIPGGAGEVLSESLEVSPADEGSAPERWLDEASRARARARSELGEGSEFKVGVDLRLTWAAEQRKDQVLAPLLVACREKDRDVIDYSPEQAQWIDDKVNEEVARGQLVRGSSPWGSPAFPTREAGAHQKSRKRRIVVDYRRVNARTVRAQYFSRKSWEVIAEAAGSLWLTMVDAVTGFNQLQNSDRARRVLAVVTRSGQFLPTCLTFGPVNGPEAFAYVMDRIYARGSGRRARAASEWLAYVDDHTIRSGRMIGGVAYKDSEVADRVRTAVTERTSPESCQDVPEALEAAGFSARGLGVETRKEKEKSKPASEPKKGKSTKELKFTTEADRNHPFAHGQGCSLLTLVFLVLCGLWLLVAGRTGALVVPRGGRGGAYQERSGVWSGDWVGWLRVTRARIRELVEEDRRRGTNRFEQRTEGTEIYYRATSGWSLENFEPTCALRAVKEKKLPHYLYHSTQESLRNKIVIWQWIRP</sequence>
<organism evidence="12 13">
    <name type="scientific">Symbiodinium pilosum</name>
    <name type="common">Dinoflagellate</name>
    <dbReference type="NCBI Taxonomy" id="2952"/>
    <lineage>
        <taxon>Eukaryota</taxon>
        <taxon>Sar</taxon>
        <taxon>Alveolata</taxon>
        <taxon>Dinophyceae</taxon>
        <taxon>Suessiales</taxon>
        <taxon>Symbiodiniaceae</taxon>
        <taxon>Symbiodinium</taxon>
    </lineage>
</organism>
<dbReference type="InterPro" id="IPR041373">
    <property type="entry name" value="RT_RNaseH"/>
</dbReference>
<evidence type="ECO:0000256" key="5">
    <source>
        <dbReference type="ARBA" id="ARBA00022750"/>
    </source>
</evidence>
<feature type="compositionally biased region" description="Basic and acidic residues" evidence="10">
    <location>
        <begin position="1619"/>
        <end position="1641"/>
    </location>
</feature>
<comment type="caution">
    <text evidence="12">The sequence shown here is derived from an EMBL/GenBank/DDBJ whole genome shotgun (WGS) entry which is preliminary data.</text>
</comment>
<dbReference type="PANTHER" id="PTHR33064:SF37">
    <property type="entry name" value="RIBONUCLEASE H"/>
    <property type="match status" value="1"/>
</dbReference>
<feature type="region of interest" description="Disordered" evidence="10">
    <location>
        <begin position="361"/>
        <end position="406"/>
    </location>
</feature>
<accession>A0A812N9L7</accession>
<keyword evidence="9" id="KW-0479">Metal-binding</keyword>
<evidence type="ECO:0000256" key="3">
    <source>
        <dbReference type="ARBA" id="ARBA00022695"/>
    </source>
</evidence>
<dbReference type="InterPro" id="IPR051320">
    <property type="entry name" value="Viral_Replic_Matur_Polypro"/>
</dbReference>
<evidence type="ECO:0000256" key="4">
    <source>
        <dbReference type="ARBA" id="ARBA00022722"/>
    </source>
</evidence>
<evidence type="ECO:0000256" key="7">
    <source>
        <dbReference type="ARBA" id="ARBA00022801"/>
    </source>
</evidence>
<gene>
    <name evidence="12" type="primary">pol</name>
    <name evidence="12" type="ORF">SPIL2461_LOCUS6787</name>
</gene>
<dbReference type="InterPro" id="IPR043128">
    <property type="entry name" value="Rev_trsase/Diguanyl_cyclase"/>
</dbReference>
<keyword evidence="9" id="KW-0862">Zinc</keyword>
<feature type="region of interest" description="Disordered" evidence="10">
    <location>
        <begin position="152"/>
        <end position="218"/>
    </location>
</feature>
<evidence type="ECO:0000256" key="10">
    <source>
        <dbReference type="SAM" id="MobiDB-lite"/>
    </source>
</evidence>
<keyword evidence="1" id="KW-0645">Protease</keyword>
<dbReference type="InterPro" id="IPR000571">
    <property type="entry name" value="Znf_CCCH"/>
</dbReference>
<feature type="zinc finger region" description="C3H1-type" evidence="9">
    <location>
        <begin position="411"/>
        <end position="439"/>
    </location>
</feature>
<reference evidence="12" key="1">
    <citation type="submission" date="2021-02" db="EMBL/GenBank/DDBJ databases">
        <authorList>
            <person name="Dougan E. K."/>
            <person name="Rhodes N."/>
            <person name="Thang M."/>
            <person name="Chan C."/>
        </authorList>
    </citation>
    <scope>NUCLEOTIDE SEQUENCE</scope>
</reference>
<name>A0A812N9L7_SYMPI</name>
<dbReference type="GO" id="GO:0008270">
    <property type="term" value="F:zinc ion binding"/>
    <property type="evidence" value="ECO:0007669"/>
    <property type="project" value="UniProtKB-KW"/>
</dbReference>
<dbReference type="Pfam" id="PF17917">
    <property type="entry name" value="RT_RNaseH"/>
    <property type="match status" value="1"/>
</dbReference>
<feature type="region of interest" description="Disordered" evidence="10">
    <location>
        <begin position="20"/>
        <end position="70"/>
    </location>
</feature>
<dbReference type="GO" id="GO:0004190">
    <property type="term" value="F:aspartic-type endopeptidase activity"/>
    <property type="evidence" value="ECO:0007669"/>
    <property type="project" value="UniProtKB-KW"/>
</dbReference>
<keyword evidence="3" id="KW-0548">Nucleotidyltransferase</keyword>
<evidence type="ECO:0000256" key="8">
    <source>
        <dbReference type="ARBA" id="ARBA00022918"/>
    </source>
</evidence>
<dbReference type="OrthoDB" id="443889at2759"/>
<feature type="compositionally biased region" description="Basic and acidic residues" evidence="10">
    <location>
        <begin position="361"/>
        <end position="373"/>
    </location>
</feature>
<evidence type="ECO:0000259" key="11">
    <source>
        <dbReference type="PROSITE" id="PS50103"/>
    </source>
</evidence>
<keyword evidence="9" id="KW-0863">Zinc-finger</keyword>
<keyword evidence="8" id="KW-0695">RNA-directed DNA polymerase</keyword>
<proteinExistence type="predicted"/>
<keyword evidence="13" id="KW-1185">Reference proteome</keyword>
<dbReference type="PROSITE" id="PS50103">
    <property type="entry name" value="ZF_C3H1"/>
    <property type="match status" value="1"/>
</dbReference>
<feature type="region of interest" description="Disordered" evidence="10">
    <location>
        <begin position="1617"/>
        <end position="1641"/>
    </location>
</feature>
<dbReference type="Gene3D" id="3.30.70.270">
    <property type="match status" value="1"/>
</dbReference>
<dbReference type="InterPro" id="IPR043502">
    <property type="entry name" value="DNA/RNA_pol_sf"/>
</dbReference>
<keyword evidence="2" id="KW-0808">Transferase</keyword>
<keyword evidence="7" id="KW-0378">Hydrolase</keyword>
<evidence type="ECO:0000256" key="2">
    <source>
        <dbReference type="ARBA" id="ARBA00022679"/>
    </source>
</evidence>
<dbReference type="PANTHER" id="PTHR33064">
    <property type="entry name" value="POL PROTEIN"/>
    <property type="match status" value="1"/>
</dbReference>
<evidence type="ECO:0000313" key="13">
    <source>
        <dbReference type="Proteomes" id="UP000649617"/>
    </source>
</evidence>
<dbReference type="GO" id="GO:0003964">
    <property type="term" value="F:RNA-directed DNA polymerase activity"/>
    <property type="evidence" value="ECO:0007669"/>
    <property type="project" value="UniProtKB-KW"/>
</dbReference>
<dbReference type="EMBL" id="CAJNIZ010010432">
    <property type="protein sequence ID" value="CAE7300478.1"/>
    <property type="molecule type" value="Genomic_DNA"/>
</dbReference>
<feature type="domain" description="C3H1-type" evidence="11">
    <location>
        <begin position="411"/>
        <end position="439"/>
    </location>
</feature>
<keyword evidence="6" id="KW-0255">Endonuclease</keyword>
<feature type="compositionally biased region" description="Basic and acidic residues" evidence="10">
    <location>
        <begin position="152"/>
        <end position="161"/>
    </location>
</feature>
<keyword evidence="5" id="KW-0064">Aspartyl protease</keyword>
<evidence type="ECO:0000256" key="9">
    <source>
        <dbReference type="PROSITE-ProRule" id="PRU00723"/>
    </source>
</evidence>